<dbReference type="EMBL" id="JAODUO010000108">
    <property type="protein sequence ID" value="KAK2189377.1"/>
    <property type="molecule type" value="Genomic_DNA"/>
</dbReference>
<proteinExistence type="predicted"/>
<evidence type="ECO:0000256" key="3">
    <source>
        <dbReference type="ARBA" id="ARBA00022989"/>
    </source>
</evidence>
<keyword evidence="4 6" id="KW-0472">Membrane</keyword>
<evidence type="ECO:0000256" key="1">
    <source>
        <dbReference type="ARBA" id="ARBA00004141"/>
    </source>
</evidence>
<dbReference type="GO" id="GO:0005886">
    <property type="term" value="C:plasma membrane"/>
    <property type="evidence" value="ECO:0007669"/>
    <property type="project" value="TreeGrafter"/>
</dbReference>
<comment type="caution">
    <text evidence="7">The sequence shown here is derived from an EMBL/GenBank/DDBJ whole genome shotgun (WGS) entry which is preliminary data.</text>
</comment>
<evidence type="ECO:0008006" key="9">
    <source>
        <dbReference type="Google" id="ProtNLM"/>
    </source>
</evidence>
<keyword evidence="3 6" id="KW-1133">Transmembrane helix</keyword>
<keyword evidence="2 6" id="KW-0812">Transmembrane</keyword>
<sequence>MQRYEAKIVSLLIIFGCILGAVLLPIRVAGAIARRGERGQQILGGVSCFSGGIFLATYLLDMAPEVRTLLEDTLLRPNHIDYPLPELIIGAGFFFILIVELVVTTISRKRQHVMKTRQQLKENKVDVVEMGTTAEDADTKKGSLASSEAETEAHLTGTDSTKIESARINAELSSQDAIKEVDSTTIDNSNIGSIGNNRDLTHNASYDNRAFESPTDCTDTSSKPSGNEAVKGEAADDECDQGHHHATRSIILVLALSLDSVFEGMAVGLRTTMLGVWNLTIAIVAHEVVIAFGMGMQLLKHQTRRTVIIVAIVYSVMSPLGGAIGTLLMESQGRSTNMDLANGVLQGIVLEAVGVKGLFWCQGVDMVSVKGWIWSVSRGGYGQCQGVDMVSVKGWIWSVSRGGYGQCQGVDTVSVKGWIWSVSRGGYGQCQGVDMVSVKGWIWSVSRGGYGQCQGQ</sequence>
<dbReference type="InterPro" id="IPR003689">
    <property type="entry name" value="ZIP"/>
</dbReference>
<comment type="subcellular location">
    <subcellularLocation>
        <location evidence="1">Membrane</location>
        <topology evidence="1">Multi-pass membrane protein</topology>
    </subcellularLocation>
</comment>
<reference evidence="7" key="1">
    <citation type="journal article" date="2023" name="Mol. Biol. Evol.">
        <title>Third-Generation Sequencing Reveals the Adaptive Role of the Epigenome in Three Deep-Sea Polychaetes.</title>
        <authorList>
            <person name="Perez M."/>
            <person name="Aroh O."/>
            <person name="Sun Y."/>
            <person name="Lan Y."/>
            <person name="Juniper S.K."/>
            <person name="Young C.R."/>
            <person name="Angers B."/>
            <person name="Qian P.Y."/>
        </authorList>
    </citation>
    <scope>NUCLEOTIDE SEQUENCE</scope>
    <source>
        <strain evidence="7">R07B-5</strain>
    </source>
</reference>
<feature type="transmembrane region" description="Helical" evidence="6">
    <location>
        <begin position="275"/>
        <end position="295"/>
    </location>
</feature>
<feature type="transmembrane region" description="Helical" evidence="6">
    <location>
        <begin position="87"/>
        <end position="107"/>
    </location>
</feature>
<feature type="transmembrane region" description="Helical" evidence="6">
    <location>
        <begin position="42"/>
        <end position="60"/>
    </location>
</feature>
<dbReference type="Pfam" id="PF02535">
    <property type="entry name" value="Zip"/>
    <property type="match status" value="1"/>
</dbReference>
<evidence type="ECO:0000256" key="5">
    <source>
        <dbReference type="SAM" id="MobiDB-lite"/>
    </source>
</evidence>
<feature type="transmembrane region" description="Helical" evidence="6">
    <location>
        <begin position="307"/>
        <end position="329"/>
    </location>
</feature>
<dbReference type="PANTHER" id="PTHR11040:SF140">
    <property type="entry name" value="ZRT (ZRT), IRT- (IRT-) LIKE PROTEIN TRANSPORTER"/>
    <property type="match status" value="1"/>
</dbReference>
<organism evidence="7 8">
    <name type="scientific">Ridgeia piscesae</name>
    <name type="common">Tubeworm</name>
    <dbReference type="NCBI Taxonomy" id="27915"/>
    <lineage>
        <taxon>Eukaryota</taxon>
        <taxon>Metazoa</taxon>
        <taxon>Spiralia</taxon>
        <taxon>Lophotrochozoa</taxon>
        <taxon>Annelida</taxon>
        <taxon>Polychaeta</taxon>
        <taxon>Sedentaria</taxon>
        <taxon>Canalipalpata</taxon>
        <taxon>Sabellida</taxon>
        <taxon>Siboglinidae</taxon>
        <taxon>Ridgeia</taxon>
    </lineage>
</organism>
<evidence type="ECO:0000313" key="7">
    <source>
        <dbReference type="EMBL" id="KAK2189377.1"/>
    </source>
</evidence>
<feature type="transmembrane region" description="Helical" evidence="6">
    <location>
        <begin position="6"/>
        <end position="30"/>
    </location>
</feature>
<accession>A0AAD9P7B9</accession>
<feature type="region of interest" description="Disordered" evidence="5">
    <location>
        <begin position="211"/>
        <end position="241"/>
    </location>
</feature>
<evidence type="ECO:0000256" key="6">
    <source>
        <dbReference type="SAM" id="Phobius"/>
    </source>
</evidence>
<dbReference type="GO" id="GO:0005385">
    <property type="term" value="F:zinc ion transmembrane transporter activity"/>
    <property type="evidence" value="ECO:0007669"/>
    <property type="project" value="TreeGrafter"/>
</dbReference>
<name>A0AAD9P7B9_RIDPI</name>
<feature type="compositionally biased region" description="Polar residues" evidence="5">
    <location>
        <begin position="215"/>
        <end position="225"/>
    </location>
</feature>
<protein>
    <recommendedName>
        <fullName evidence="9">Zinc/iron permease</fullName>
    </recommendedName>
</protein>
<gene>
    <name evidence="7" type="ORF">NP493_108g04005</name>
</gene>
<dbReference type="Proteomes" id="UP001209878">
    <property type="component" value="Unassembled WGS sequence"/>
</dbReference>
<keyword evidence="8" id="KW-1185">Reference proteome</keyword>
<dbReference type="PANTHER" id="PTHR11040">
    <property type="entry name" value="ZINC/IRON TRANSPORTER"/>
    <property type="match status" value="1"/>
</dbReference>
<dbReference type="AlphaFoldDB" id="A0AAD9P7B9"/>
<evidence type="ECO:0000256" key="4">
    <source>
        <dbReference type="ARBA" id="ARBA00023136"/>
    </source>
</evidence>
<evidence type="ECO:0000313" key="8">
    <source>
        <dbReference type="Proteomes" id="UP001209878"/>
    </source>
</evidence>
<evidence type="ECO:0000256" key="2">
    <source>
        <dbReference type="ARBA" id="ARBA00022692"/>
    </source>
</evidence>
<feature type="region of interest" description="Disordered" evidence="5">
    <location>
        <begin position="131"/>
        <end position="160"/>
    </location>
</feature>